<reference evidence="1 2" key="1">
    <citation type="submission" date="2018-02" db="EMBL/GenBank/DDBJ databases">
        <title>The genomes of Aspergillus section Nigri reveals drivers in fungal speciation.</title>
        <authorList>
            <consortium name="DOE Joint Genome Institute"/>
            <person name="Vesth T.C."/>
            <person name="Nybo J."/>
            <person name="Theobald S."/>
            <person name="Brandl J."/>
            <person name="Frisvad J.C."/>
            <person name="Nielsen K.F."/>
            <person name="Lyhne E.K."/>
            <person name="Kogle M.E."/>
            <person name="Kuo A."/>
            <person name="Riley R."/>
            <person name="Clum A."/>
            <person name="Nolan M."/>
            <person name="Lipzen A."/>
            <person name="Salamov A."/>
            <person name="Henrissat B."/>
            <person name="Wiebenga A."/>
            <person name="De vries R.P."/>
            <person name="Grigoriev I.V."/>
            <person name="Mortensen U.H."/>
            <person name="Andersen M.R."/>
            <person name="Baker S.E."/>
        </authorList>
    </citation>
    <scope>NUCLEOTIDE SEQUENCE [LARGE SCALE GENOMIC DNA]</scope>
    <source>
        <strain evidence="1 2">CBS 121593</strain>
    </source>
</reference>
<keyword evidence="2" id="KW-1185">Reference proteome</keyword>
<protein>
    <submittedName>
        <fullName evidence="1">Uncharacterized protein</fullName>
    </submittedName>
</protein>
<dbReference type="AlphaFoldDB" id="A0A395H799"/>
<dbReference type="EMBL" id="KZ824426">
    <property type="protein sequence ID" value="RAL03821.1"/>
    <property type="molecule type" value="Genomic_DNA"/>
</dbReference>
<dbReference type="RefSeq" id="XP_025578148.1">
    <property type="nucleotide sequence ID" value="XM_025714835.1"/>
</dbReference>
<accession>A0A395H799</accession>
<evidence type="ECO:0000313" key="1">
    <source>
        <dbReference type="EMBL" id="RAL03821.1"/>
    </source>
</evidence>
<gene>
    <name evidence="1" type="ORF">BO80DRAFT_272320</name>
</gene>
<dbReference type="VEuPathDB" id="FungiDB:BO80DRAFT_272320"/>
<proteinExistence type="predicted"/>
<organism evidence="1 2">
    <name type="scientific">Aspergillus ibericus CBS 121593</name>
    <dbReference type="NCBI Taxonomy" id="1448316"/>
    <lineage>
        <taxon>Eukaryota</taxon>
        <taxon>Fungi</taxon>
        <taxon>Dikarya</taxon>
        <taxon>Ascomycota</taxon>
        <taxon>Pezizomycotina</taxon>
        <taxon>Eurotiomycetes</taxon>
        <taxon>Eurotiomycetidae</taxon>
        <taxon>Eurotiales</taxon>
        <taxon>Aspergillaceae</taxon>
        <taxon>Aspergillus</taxon>
        <taxon>Aspergillus subgen. Circumdati</taxon>
    </lineage>
</organism>
<name>A0A395H799_9EURO</name>
<dbReference type="Proteomes" id="UP000249402">
    <property type="component" value="Unassembled WGS sequence"/>
</dbReference>
<evidence type="ECO:0000313" key="2">
    <source>
        <dbReference type="Proteomes" id="UP000249402"/>
    </source>
</evidence>
<sequence>MRPEHVRLGRLARLKQPLTTLFSSSSSGLPQKKTTPLPPSFLRHSVTFKCLHVVCSDVAPEIGSTRELRPYQPSSQIKGAAAARLSPRVLALDRWVKNYLPSPLAPSAVPRPLPIGTAVTADLHPVRQCYTQAPERWGPKCRFNSCRALDPGWCRGRP</sequence>
<dbReference type="GeneID" id="37219700"/>